<gene>
    <name evidence="2" type="ORF">US42_C0001G0102</name>
</gene>
<dbReference type="PANTHER" id="PTHR30619:SF1">
    <property type="entry name" value="RECOMBINATION PROTEIN 2"/>
    <property type="match status" value="1"/>
</dbReference>
<dbReference type="SUPFAM" id="SSF56281">
    <property type="entry name" value="Metallo-hydrolase/oxidoreductase"/>
    <property type="match status" value="1"/>
</dbReference>
<accession>A0A0G0JJK2</accession>
<dbReference type="InterPro" id="IPR036866">
    <property type="entry name" value="RibonucZ/Hydroxyglut_hydro"/>
</dbReference>
<organism evidence="2 3">
    <name type="scientific">Candidatus Magasanikbacteria bacterium GW2011_GWC2_37_14</name>
    <dbReference type="NCBI Taxonomy" id="1619046"/>
    <lineage>
        <taxon>Bacteria</taxon>
        <taxon>Candidatus Magasanikiibacteriota</taxon>
    </lineage>
</organism>
<dbReference type="Proteomes" id="UP000034849">
    <property type="component" value="Unassembled WGS sequence"/>
</dbReference>
<dbReference type="STRING" id="1619046.US42_C0001G0102"/>
<evidence type="ECO:0000313" key="3">
    <source>
        <dbReference type="Proteomes" id="UP000034849"/>
    </source>
</evidence>
<dbReference type="CDD" id="cd07731">
    <property type="entry name" value="ComA-like_MBL-fold"/>
    <property type="match status" value="1"/>
</dbReference>
<dbReference type="EMBL" id="LBSX01000001">
    <property type="protein sequence ID" value="KKQ28251.1"/>
    <property type="molecule type" value="Genomic_DNA"/>
</dbReference>
<dbReference type="InterPro" id="IPR035681">
    <property type="entry name" value="ComA-like_MBL"/>
</dbReference>
<dbReference type="PANTHER" id="PTHR30619">
    <property type="entry name" value="DNA INTERNALIZATION/COMPETENCE PROTEIN COMEC/REC2"/>
    <property type="match status" value="1"/>
</dbReference>
<evidence type="ECO:0000259" key="1">
    <source>
        <dbReference type="Pfam" id="PF00753"/>
    </source>
</evidence>
<evidence type="ECO:0000313" key="2">
    <source>
        <dbReference type="EMBL" id="KKQ28251.1"/>
    </source>
</evidence>
<dbReference type="Gene3D" id="3.60.15.10">
    <property type="entry name" value="Ribonuclease Z/Hydroxyacylglutathione hydrolase-like"/>
    <property type="match status" value="1"/>
</dbReference>
<comment type="caution">
    <text evidence="2">The sequence shown here is derived from an EMBL/GenBank/DDBJ whole genome shotgun (WGS) entry which is preliminary data.</text>
</comment>
<dbReference type="AlphaFoldDB" id="A0A0G0JJK2"/>
<proteinExistence type="predicted"/>
<dbReference type="InterPro" id="IPR001279">
    <property type="entry name" value="Metallo-B-lactamas"/>
</dbReference>
<feature type="domain" description="Metallo-beta-lactamase" evidence="1">
    <location>
        <begin position="49"/>
        <end position="254"/>
    </location>
</feature>
<dbReference type="InterPro" id="IPR052159">
    <property type="entry name" value="Competence_DNA_uptake"/>
</dbReference>
<dbReference type="Pfam" id="PF00753">
    <property type="entry name" value="Lactamase_B"/>
    <property type="match status" value="1"/>
</dbReference>
<protein>
    <submittedName>
        <fullName evidence="2">Metallo-beta-lactamase domain protein</fullName>
    </submittedName>
</protein>
<sequence>MRLKYLLVIFLLFSVFGWYWHLQTLFKINLKTEVLETPNTASLIVNFLDVGQGDATLIKFPNNEKMLVDCSIDSRILSALGRVMSFSEKTIDYLVITHPDSDHYGGCIDVLNRYNIKNIVYNGLQKSTDPFWQEFWQKIQTSGAKYLEINKPEVWEISSSTIEWLYPDKELNQINSVLRKKDNNTSLIFKLNYASKSVLFVGDAENELEQYLLNNYQAKLTSNILKVGHHGSAGSSGILFLEAVSPEFAVISVGKDNTFGHPSLRVLKKLERLKSKIFRTDLNGDIECKIGREINCTANK</sequence>
<reference evidence="2 3" key="1">
    <citation type="journal article" date="2015" name="Nature">
        <title>rRNA introns, odd ribosomes, and small enigmatic genomes across a large radiation of phyla.</title>
        <authorList>
            <person name="Brown C.T."/>
            <person name="Hug L.A."/>
            <person name="Thomas B.C."/>
            <person name="Sharon I."/>
            <person name="Castelle C.J."/>
            <person name="Singh A."/>
            <person name="Wilkins M.J."/>
            <person name="Williams K.H."/>
            <person name="Banfield J.F."/>
        </authorList>
    </citation>
    <scope>NUCLEOTIDE SEQUENCE [LARGE SCALE GENOMIC DNA]</scope>
</reference>
<name>A0A0G0JJK2_9BACT</name>